<dbReference type="Gene3D" id="3.30.450.60">
    <property type="match status" value="1"/>
</dbReference>
<dbReference type="EMBL" id="UZAJ01007788">
    <property type="protein sequence ID" value="VDO51049.1"/>
    <property type="molecule type" value="Genomic_DNA"/>
</dbReference>
<dbReference type="STRING" id="387005.A0A183HIY3"/>
<protein>
    <submittedName>
        <fullName evidence="1 3">Uncharacterized protein</fullName>
    </submittedName>
</protein>
<gene>
    <name evidence="1" type="ORF">OFLC_LOCUS7445</name>
</gene>
<reference evidence="1 2" key="2">
    <citation type="submission" date="2018-11" db="EMBL/GenBank/DDBJ databases">
        <authorList>
            <consortium name="Pathogen Informatics"/>
        </authorList>
    </citation>
    <scope>NUCLEOTIDE SEQUENCE [LARGE SCALE GENOMIC DNA]</scope>
</reference>
<evidence type="ECO:0000313" key="2">
    <source>
        <dbReference type="Proteomes" id="UP000267606"/>
    </source>
</evidence>
<dbReference type="Proteomes" id="UP000267606">
    <property type="component" value="Unassembled WGS sequence"/>
</dbReference>
<evidence type="ECO:0000313" key="3">
    <source>
        <dbReference type="WBParaSite" id="OFLC_0000744401-mRNA-1"/>
    </source>
</evidence>
<organism evidence="3">
    <name type="scientific">Onchocerca flexuosa</name>
    <dbReference type="NCBI Taxonomy" id="387005"/>
    <lineage>
        <taxon>Eukaryota</taxon>
        <taxon>Metazoa</taxon>
        <taxon>Ecdysozoa</taxon>
        <taxon>Nematoda</taxon>
        <taxon>Chromadorea</taxon>
        <taxon>Rhabditida</taxon>
        <taxon>Spirurina</taxon>
        <taxon>Spiruromorpha</taxon>
        <taxon>Filarioidea</taxon>
        <taxon>Onchocercidae</taxon>
        <taxon>Onchocerca</taxon>
    </lineage>
</organism>
<name>A0A183HIY3_9BILA</name>
<proteinExistence type="predicted"/>
<reference evidence="3" key="1">
    <citation type="submission" date="2016-06" db="UniProtKB">
        <authorList>
            <consortium name="WormBaseParasite"/>
        </authorList>
    </citation>
    <scope>IDENTIFICATION</scope>
</reference>
<keyword evidence="2" id="KW-1185">Reference proteome</keyword>
<accession>A0A183HIY3</accession>
<dbReference type="WBParaSite" id="OFLC_0000744401-mRNA-1">
    <property type="protein sequence ID" value="OFLC_0000744401-mRNA-1"/>
    <property type="gene ID" value="OFLC_0000744401"/>
</dbReference>
<dbReference type="AlphaFoldDB" id="A0A183HIY3"/>
<evidence type="ECO:0000313" key="1">
    <source>
        <dbReference type="EMBL" id="VDO51049.1"/>
    </source>
</evidence>
<sequence length="64" mass="7688">MTLLGVTKDNDYFHASQEMTMKYYRSTKIFILQIERGNTTVFKHNDVTIKYKLDNEFELVFTMK</sequence>